<keyword evidence="1 2" id="KW-0129">CBS domain</keyword>
<protein>
    <submittedName>
        <fullName evidence="4">CBS domain protein</fullName>
    </submittedName>
</protein>
<dbReference type="InterPro" id="IPR046342">
    <property type="entry name" value="CBS_dom_sf"/>
</dbReference>
<comment type="caution">
    <text evidence="4">The sequence shown here is derived from an EMBL/GenBank/DDBJ whole genome shotgun (WGS) entry which is preliminary data.</text>
</comment>
<dbReference type="RefSeq" id="WP_018250217.1">
    <property type="nucleotide sequence ID" value="NZ_SOEG01000033.1"/>
</dbReference>
<evidence type="ECO:0000313" key="4">
    <source>
        <dbReference type="EMBL" id="TDX48041.1"/>
    </source>
</evidence>
<dbReference type="SMART" id="SM00116">
    <property type="entry name" value="CBS"/>
    <property type="match status" value="2"/>
</dbReference>
<gene>
    <name evidence="4" type="ORF">C7959_13327</name>
</gene>
<dbReference type="Proteomes" id="UP000295832">
    <property type="component" value="Unassembled WGS sequence"/>
</dbReference>
<dbReference type="EMBL" id="SOEG01000033">
    <property type="protein sequence ID" value="TDX48041.1"/>
    <property type="molecule type" value="Genomic_DNA"/>
</dbReference>
<organism evidence="4 5">
    <name type="scientific">Orenia marismortui</name>
    <dbReference type="NCBI Taxonomy" id="46469"/>
    <lineage>
        <taxon>Bacteria</taxon>
        <taxon>Bacillati</taxon>
        <taxon>Bacillota</taxon>
        <taxon>Clostridia</taxon>
        <taxon>Halanaerobiales</taxon>
        <taxon>Halobacteroidaceae</taxon>
        <taxon>Orenia</taxon>
    </lineage>
</organism>
<dbReference type="SUPFAM" id="SSF54631">
    <property type="entry name" value="CBS-domain pair"/>
    <property type="match status" value="1"/>
</dbReference>
<evidence type="ECO:0000313" key="5">
    <source>
        <dbReference type="Proteomes" id="UP000295832"/>
    </source>
</evidence>
<reference evidence="4 5" key="1">
    <citation type="submission" date="2019-03" db="EMBL/GenBank/DDBJ databases">
        <title>Subsurface microbial communities from deep shales in Ohio and West Virginia, USA.</title>
        <authorList>
            <person name="Wrighton K."/>
        </authorList>
    </citation>
    <scope>NUCLEOTIDE SEQUENCE [LARGE SCALE GENOMIC DNA]</scope>
    <source>
        <strain evidence="4 5">MSL 6dP</strain>
    </source>
</reference>
<keyword evidence="5" id="KW-1185">Reference proteome</keyword>
<sequence>MSIVRKYMMRTLNSVCEEDRIEDVIKAMYKVEMSVLPVVDSENRFMGTIYSKNILKNIIPEQYGILESHRLLYEVNQAAENLEEIKDRKVEEYMSTNTAAVRELDKMDNIADIMLDNKESYLYVVNDDNKLRGYISRADLLYYLLEVGEKQI</sequence>
<dbReference type="Gene3D" id="3.10.580.10">
    <property type="entry name" value="CBS-domain"/>
    <property type="match status" value="1"/>
</dbReference>
<dbReference type="InterPro" id="IPR000644">
    <property type="entry name" value="CBS_dom"/>
</dbReference>
<dbReference type="PROSITE" id="PS51371">
    <property type="entry name" value="CBS"/>
    <property type="match status" value="2"/>
</dbReference>
<dbReference type="PANTHER" id="PTHR43080">
    <property type="entry name" value="CBS DOMAIN-CONTAINING PROTEIN CBSX3, MITOCHONDRIAL"/>
    <property type="match status" value="1"/>
</dbReference>
<name>A0A4R8GZE5_9FIRM</name>
<feature type="domain" description="CBS" evidence="3">
    <location>
        <begin position="94"/>
        <end position="152"/>
    </location>
</feature>
<dbReference type="InterPro" id="IPR051257">
    <property type="entry name" value="Diverse_CBS-Domain"/>
</dbReference>
<accession>A0A4R8GZE5</accession>
<evidence type="ECO:0000259" key="3">
    <source>
        <dbReference type="PROSITE" id="PS51371"/>
    </source>
</evidence>
<evidence type="ECO:0000256" key="2">
    <source>
        <dbReference type="PROSITE-ProRule" id="PRU00703"/>
    </source>
</evidence>
<dbReference type="Pfam" id="PF00571">
    <property type="entry name" value="CBS"/>
    <property type="match status" value="2"/>
</dbReference>
<feature type="domain" description="CBS" evidence="3">
    <location>
        <begin position="8"/>
        <end position="68"/>
    </location>
</feature>
<evidence type="ECO:0000256" key="1">
    <source>
        <dbReference type="ARBA" id="ARBA00023122"/>
    </source>
</evidence>
<dbReference type="PANTHER" id="PTHR43080:SF2">
    <property type="entry name" value="CBS DOMAIN-CONTAINING PROTEIN"/>
    <property type="match status" value="1"/>
</dbReference>
<dbReference type="STRING" id="926561.GCA_000379025_03090"/>
<dbReference type="AlphaFoldDB" id="A0A4R8GZE5"/>
<dbReference type="CDD" id="cd02205">
    <property type="entry name" value="CBS_pair_SF"/>
    <property type="match status" value="1"/>
</dbReference>
<proteinExistence type="predicted"/>